<gene>
    <name evidence="1" type="ORF">CLV56_1110</name>
</gene>
<protein>
    <recommendedName>
        <fullName evidence="3">Sulfotransferase family protein</fullName>
    </recommendedName>
</protein>
<evidence type="ECO:0000313" key="2">
    <source>
        <dbReference type="Proteomes" id="UP000230842"/>
    </source>
</evidence>
<keyword evidence="2" id="KW-1185">Reference proteome</keyword>
<proteinExistence type="predicted"/>
<sequence>MSDLLPPDGLLLPEGTRLIHVGPPKTATTSLQAAFHEARPRLAPYGVHYAGTRRHEMLAAIAAVGGKGFLGGPEPQQDAWAELLTDIHGAADQRVVFSSEYLAQAKPPRVRSITEQIGGHQHVVLTLRPLDKLIPSQWQQYVQTGYAIAYDDWLEAMFSPSPPKGLTPTFWTRHHHDRLAARWAAEVGEENVTVVVLDSRDHAMVLRVFEAMVGLPDGTLALQDDLSNRSLTLAEIEIVREFNRIYKASDWPSDVHFRYLRNGVVRNLRTRQPDRSEPKIVTPTWAQERIAELSQEVVDNLRASGVRVVGDLDGLLAGPVVPAEPQTDDDRAVSAEVAALALAGAIAQTGVPATDAKARRAWRTVRQTPTRDLVTLARKRMRRRLARR</sequence>
<dbReference type="EMBL" id="PGEZ01000001">
    <property type="protein sequence ID" value="PJJ56895.1"/>
    <property type="molecule type" value="Genomic_DNA"/>
</dbReference>
<dbReference type="SUPFAM" id="SSF52540">
    <property type="entry name" value="P-loop containing nucleoside triphosphate hydrolases"/>
    <property type="match status" value="1"/>
</dbReference>
<dbReference type="InterPro" id="IPR027417">
    <property type="entry name" value="P-loop_NTPase"/>
</dbReference>
<accession>A0A2M9BG22</accession>
<name>A0A2M9BG22_9ACTN</name>
<evidence type="ECO:0000313" key="1">
    <source>
        <dbReference type="EMBL" id="PJJ56895.1"/>
    </source>
</evidence>
<dbReference type="RefSeq" id="WP_100414511.1">
    <property type="nucleotide sequence ID" value="NZ_PGEZ01000001.1"/>
</dbReference>
<reference evidence="1 2" key="1">
    <citation type="submission" date="2017-11" db="EMBL/GenBank/DDBJ databases">
        <title>Genomic Encyclopedia of Archaeal and Bacterial Type Strains, Phase II (KMG-II): From Individual Species to Whole Genera.</title>
        <authorList>
            <person name="Goeker M."/>
        </authorList>
    </citation>
    <scope>NUCLEOTIDE SEQUENCE [LARGE SCALE GENOMIC DNA]</scope>
    <source>
        <strain evidence="1 2">DSM 27763</strain>
    </source>
</reference>
<comment type="caution">
    <text evidence="1">The sequence shown here is derived from an EMBL/GenBank/DDBJ whole genome shotgun (WGS) entry which is preliminary data.</text>
</comment>
<dbReference type="AlphaFoldDB" id="A0A2M9BG22"/>
<dbReference type="OrthoDB" id="5144031at2"/>
<organism evidence="1 2">
    <name type="scientific">Mumia flava</name>
    <dbReference type="NCBI Taxonomy" id="1348852"/>
    <lineage>
        <taxon>Bacteria</taxon>
        <taxon>Bacillati</taxon>
        <taxon>Actinomycetota</taxon>
        <taxon>Actinomycetes</taxon>
        <taxon>Propionibacteriales</taxon>
        <taxon>Nocardioidaceae</taxon>
        <taxon>Mumia</taxon>
    </lineage>
</organism>
<evidence type="ECO:0008006" key="3">
    <source>
        <dbReference type="Google" id="ProtNLM"/>
    </source>
</evidence>
<dbReference type="Gene3D" id="3.40.50.300">
    <property type="entry name" value="P-loop containing nucleotide triphosphate hydrolases"/>
    <property type="match status" value="1"/>
</dbReference>
<dbReference type="Proteomes" id="UP000230842">
    <property type="component" value="Unassembled WGS sequence"/>
</dbReference>